<dbReference type="EMBL" id="MN738915">
    <property type="protein sequence ID" value="QHT31011.1"/>
    <property type="molecule type" value="Genomic_DNA"/>
</dbReference>
<name>A0A6C0EQQ7_9ZZZZ</name>
<dbReference type="InterPro" id="IPR036361">
    <property type="entry name" value="SAP_dom_sf"/>
</dbReference>
<evidence type="ECO:0000313" key="2">
    <source>
        <dbReference type="EMBL" id="QHT31011.1"/>
    </source>
</evidence>
<dbReference type="AlphaFoldDB" id="A0A6C0EQQ7"/>
<evidence type="ECO:0000259" key="1">
    <source>
        <dbReference type="PROSITE" id="PS50800"/>
    </source>
</evidence>
<organism evidence="2">
    <name type="scientific">viral metagenome</name>
    <dbReference type="NCBI Taxonomy" id="1070528"/>
    <lineage>
        <taxon>unclassified sequences</taxon>
        <taxon>metagenomes</taxon>
        <taxon>organismal metagenomes</taxon>
    </lineage>
</organism>
<accession>A0A6C0EQQ7</accession>
<feature type="domain" description="SAP" evidence="1">
    <location>
        <begin position="56"/>
        <end position="90"/>
    </location>
</feature>
<dbReference type="PROSITE" id="PS50800">
    <property type="entry name" value="SAP"/>
    <property type="match status" value="1"/>
</dbReference>
<sequence>MAIQNKKYNAESLDLYMKSISTKIQQKIDYQNKKIKLNDLDDKQIPSIKTYNNIITYNYSIPQLKNIAKHYKLKVGGNKKELIDKIYNFLSLSSYIIKIQKMFRLFLIRKYNILHGPAIIKRNLCTNNSDFISMESIEDINFHQFISYKDIDNFIYGFDMGSLHNLILKSGKDIKNPYNRNVIPDYVLSNINSILRIGKLLNIYINLNIEDDTLNISNEKVIELRTLALFQNIDALGNYSNPQWFLSLNRSQIIKFIRELSDIWNYRAQLAVEVKLNICPPSGDPFRNLNMQFIHTEANMLIVKKVVLEVLEKLVNFGVDKDSKALGAYYVLGALTLVNENAATSLPWLFQSVSYF</sequence>
<proteinExistence type="predicted"/>
<protein>
    <recommendedName>
        <fullName evidence="1">SAP domain-containing protein</fullName>
    </recommendedName>
</protein>
<dbReference type="SUPFAM" id="SSF68906">
    <property type="entry name" value="SAP domain"/>
    <property type="match status" value="1"/>
</dbReference>
<reference evidence="2" key="1">
    <citation type="journal article" date="2020" name="Nature">
        <title>Giant virus diversity and host interactions through global metagenomics.</title>
        <authorList>
            <person name="Schulz F."/>
            <person name="Roux S."/>
            <person name="Paez-Espino D."/>
            <person name="Jungbluth S."/>
            <person name="Walsh D.A."/>
            <person name="Denef V.J."/>
            <person name="McMahon K.D."/>
            <person name="Konstantinidis K.T."/>
            <person name="Eloe-Fadrosh E.A."/>
            <person name="Kyrpides N.C."/>
            <person name="Woyke T."/>
        </authorList>
    </citation>
    <scope>NUCLEOTIDE SEQUENCE</scope>
    <source>
        <strain evidence="2">GVMAG-M-3300009155-2</strain>
    </source>
</reference>
<dbReference type="InterPro" id="IPR003034">
    <property type="entry name" value="SAP_dom"/>
</dbReference>
<dbReference type="Pfam" id="PF02037">
    <property type="entry name" value="SAP"/>
    <property type="match status" value="1"/>
</dbReference>